<proteinExistence type="predicted"/>
<dbReference type="InterPro" id="IPR006638">
    <property type="entry name" value="Elp3/MiaA/NifB-like_rSAM"/>
</dbReference>
<dbReference type="SFLD" id="SFLDS00029">
    <property type="entry name" value="Radical_SAM"/>
    <property type="match status" value="1"/>
</dbReference>
<dbReference type="EMBL" id="CP007389">
    <property type="protein sequence ID" value="APT73253.1"/>
    <property type="molecule type" value="Genomic_DNA"/>
</dbReference>
<evidence type="ECO:0000313" key="3">
    <source>
        <dbReference type="Proteomes" id="UP000185490"/>
    </source>
</evidence>
<dbReference type="CDD" id="cd01335">
    <property type="entry name" value="Radical_SAM"/>
    <property type="match status" value="1"/>
</dbReference>
<dbReference type="InterPro" id="IPR023404">
    <property type="entry name" value="rSAM_horseshoe"/>
</dbReference>
<dbReference type="Pfam" id="PF04055">
    <property type="entry name" value="Radical_SAM"/>
    <property type="match status" value="1"/>
</dbReference>
<dbReference type="SFLD" id="SFLDG01082">
    <property type="entry name" value="B12-binding_domain_containing"/>
    <property type="match status" value="1"/>
</dbReference>
<name>A0ABM6GCN4_9BACT</name>
<sequence>MILEFLNKELLKVQKPARYIGYEFNSILKERDGKLRIALAFPDVYEVGMSHYGLELLYHYINSFDDYYAERVFLPWVDMIELMEKKGIPLFTLETKTPIFEMDVLGISISYELSFTNILKLLELSKINIDVDKRKDNEPIVIAGGPVVFNIEPLYRAFDVVYLGDGEENLKKILEILNFTKGEKRIKRLEELSKVGGIYIPLFYKQSGRKVVPVKNVPKRIKKNVLEDLDDSFVPVNQIIPNVQSIHDRAVLEISRGCTRGCRFCHAGYIYRPVRERTARKVVENAKKILNKTGYEEISLLSLSAMDHSTLNKIVDMLLPYVNEKKISLSIPSTRVDAFNVELLTKIASVRKRGITLAPEAGSQKMRDKINKNIALDEILRSALEAKKAGWNKIKLYFMVGFPGETEEDVREIGELLKEIKSFKFKLVTASINLLVPKPHTAFQFAEVREPEYMEYVYNVLKPYRKYAKIDVNDGKQSFIEAILSRGDRRLYDVVKKKYVKSYYDEWSEHFNFEDWIISFNEENVNLGDYKGPYTVKDNFPWDHIESGVTKYFLWKEYEKFLSGEKTDDCRNICSYCGVCQILKVENKLKI</sequence>
<dbReference type="Pfam" id="PF19864">
    <property type="entry name" value="Radical_SAM_N2"/>
    <property type="match status" value="1"/>
</dbReference>
<dbReference type="NCBIfam" id="TIGR03960">
    <property type="entry name" value="rSAM_fuse_unch"/>
    <property type="match status" value="1"/>
</dbReference>
<gene>
    <name evidence="2" type="ORF">BW47_00985</name>
</gene>
<dbReference type="PANTHER" id="PTHR42731">
    <property type="entry name" value="SLL1084 PROTEIN"/>
    <property type="match status" value="1"/>
</dbReference>
<dbReference type="SUPFAM" id="SSF102114">
    <property type="entry name" value="Radical SAM enzymes"/>
    <property type="match status" value="1"/>
</dbReference>
<accession>A0ABM6GCN4</accession>
<dbReference type="Gene3D" id="3.80.30.20">
    <property type="entry name" value="tm_1862 like domain"/>
    <property type="match status" value="1"/>
</dbReference>
<keyword evidence="3" id="KW-1185">Reference proteome</keyword>
<dbReference type="SMART" id="SM00729">
    <property type="entry name" value="Elp3"/>
    <property type="match status" value="1"/>
</dbReference>
<dbReference type="InterPro" id="IPR045784">
    <property type="entry name" value="Radical_SAM_N2"/>
</dbReference>
<dbReference type="PROSITE" id="PS51918">
    <property type="entry name" value="RADICAL_SAM"/>
    <property type="match status" value="1"/>
</dbReference>
<organism evidence="2 3">
    <name type="scientific">Thermosipho melanesiensis</name>
    <dbReference type="NCBI Taxonomy" id="46541"/>
    <lineage>
        <taxon>Bacteria</taxon>
        <taxon>Thermotogati</taxon>
        <taxon>Thermotogota</taxon>
        <taxon>Thermotogae</taxon>
        <taxon>Thermotogales</taxon>
        <taxon>Fervidobacteriaceae</taxon>
        <taxon>Thermosipho</taxon>
    </lineage>
</organism>
<dbReference type="InterPro" id="IPR023862">
    <property type="entry name" value="CHP03960_rSAM"/>
</dbReference>
<dbReference type="PANTHER" id="PTHR42731:SF1">
    <property type="entry name" value="RADICAL SAM DOMAIN PROTEIN"/>
    <property type="match status" value="1"/>
</dbReference>
<protein>
    <submittedName>
        <fullName evidence="2">Radical SAM protein</fullName>
    </submittedName>
</protein>
<feature type="domain" description="Radical SAM core" evidence="1">
    <location>
        <begin position="244"/>
        <end position="471"/>
    </location>
</feature>
<dbReference type="Proteomes" id="UP000185490">
    <property type="component" value="Chromosome"/>
</dbReference>
<dbReference type="InterPro" id="IPR007197">
    <property type="entry name" value="rSAM"/>
</dbReference>
<evidence type="ECO:0000313" key="2">
    <source>
        <dbReference type="EMBL" id="APT73253.1"/>
    </source>
</evidence>
<dbReference type="RefSeq" id="WP_012056417.1">
    <property type="nucleotide sequence ID" value="NZ_CP007389.1"/>
</dbReference>
<reference evidence="2 3" key="1">
    <citation type="submission" date="2014-02" db="EMBL/GenBank/DDBJ databases">
        <title>Diversity of Thermotogales isolates from hydrothermal vents.</title>
        <authorList>
            <person name="Haverkamp T.H.A."/>
            <person name="Lossouarn J."/>
            <person name="Geslin C."/>
            <person name="Nesbo C.L."/>
        </authorList>
    </citation>
    <scope>NUCLEOTIDE SEQUENCE [LARGE SCALE GENOMIC DNA]</scope>
    <source>
        <strain evidence="2 3">431</strain>
    </source>
</reference>
<evidence type="ECO:0000259" key="1">
    <source>
        <dbReference type="PROSITE" id="PS51918"/>
    </source>
</evidence>
<dbReference type="InterPro" id="IPR058240">
    <property type="entry name" value="rSAM_sf"/>
</dbReference>